<sequence length="136" mass="14794">MYSVPGLGSRVVVMSGGWEFTLRAPDTRGQVPSSIYSDTTLWRPLPALRKKPNLTGRAQEKLLRGHLHPASGCIEDGCLSGSCLHPVENSVMVQLSKLVCLESSGRCHLQPRTAHLKPSDMSRSCSVVCVETLHVT</sequence>
<proteinExistence type="predicted"/>
<dbReference type="EMBL" id="WNYA01003242">
    <property type="protein sequence ID" value="KAG8543535.1"/>
    <property type="molecule type" value="Genomic_DNA"/>
</dbReference>
<protein>
    <submittedName>
        <fullName evidence="1">Uncharacterized protein</fullName>
    </submittedName>
</protein>
<evidence type="ECO:0000313" key="2">
    <source>
        <dbReference type="Proteomes" id="UP000824782"/>
    </source>
</evidence>
<reference evidence="1" key="1">
    <citation type="thesis" date="2020" institute="ProQuest LLC" country="789 East Eisenhower Parkway, Ann Arbor, MI, USA">
        <title>Comparative Genomics and Chromosome Evolution.</title>
        <authorList>
            <person name="Mudd A.B."/>
        </authorList>
    </citation>
    <scope>NUCLEOTIDE SEQUENCE</scope>
    <source>
        <strain evidence="1">237g6f4</strain>
        <tissue evidence="1">Blood</tissue>
    </source>
</reference>
<evidence type="ECO:0000313" key="1">
    <source>
        <dbReference type="EMBL" id="KAG8543535.1"/>
    </source>
</evidence>
<keyword evidence="2" id="KW-1185">Reference proteome</keyword>
<organism evidence="1 2">
    <name type="scientific">Engystomops pustulosus</name>
    <name type="common">Tungara frog</name>
    <name type="synonym">Physalaemus pustulosus</name>
    <dbReference type="NCBI Taxonomy" id="76066"/>
    <lineage>
        <taxon>Eukaryota</taxon>
        <taxon>Metazoa</taxon>
        <taxon>Chordata</taxon>
        <taxon>Craniata</taxon>
        <taxon>Vertebrata</taxon>
        <taxon>Euteleostomi</taxon>
        <taxon>Amphibia</taxon>
        <taxon>Batrachia</taxon>
        <taxon>Anura</taxon>
        <taxon>Neobatrachia</taxon>
        <taxon>Hyloidea</taxon>
        <taxon>Leptodactylidae</taxon>
        <taxon>Leiuperinae</taxon>
        <taxon>Engystomops</taxon>
    </lineage>
</organism>
<accession>A0AAV6Z5T8</accession>
<name>A0AAV6Z5T8_ENGPU</name>
<dbReference type="AlphaFoldDB" id="A0AAV6Z5T8"/>
<comment type="caution">
    <text evidence="1">The sequence shown here is derived from an EMBL/GenBank/DDBJ whole genome shotgun (WGS) entry which is preliminary data.</text>
</comment>
<dbReference type="Proteomes" id="UP000824782">
    <property type="component" value="Unassembled WGS sequence"/>
</dbReference>
<gene>
    <name evidence="1" type="ORF">GDO81_024387</name>
</gene>